<evidence type="ECO:0000256" key="5">
    <source>
        <dbReference type="ARBA" id="ARBA00012754"/>
    </source>
</evidence>
<evidence type="ECO:0000256" key="11">
    <source>
        <dbReference type="ARBA" id="ARBA00041069"/>
    </source>
</evidence>
<organism evidence="17 18">
    <name type="scientific">Primorskyibacter sedentarius</name>
    <dbReference type="NCBI Taxonomy" id="745311"/>
    <lineage>
        <taxon>Bacteria</taxon>
        <taxon>Pseudomonadati</taxon>
        <taxon>Pseudomonadota</taxon>
        <taxon>Alphaproteobacteria</taxon>
        <taxon>Rhodobacterales</taxon>
        <taxon>Roseobacteraceae</taxon>
        <taxon>Primorskyibacter</taxon>
    </lineage>
</organism>
<evidence type="ECO:0000313" key="18">
    <source>
        <dbReference type="Proteomes" id="UP000295696"/>
    </source>
</evidence>
<name>A0A4R3J3M8_9RHOB</name>
<dbReference type="OrthoDB" id="9758603at2"/>
<keyword evidence="18" id="KW-1185">Reference proteome</keyword>
<evidence type="ECO:0000256" key="3">
    <source>
        <dbReference type="ARBA" id="ARBA00004740"/>
    </source>
</evidence>
<keyword evidence="8" id="KW-0325">Glycoprotein</keyword>
<dbReference type="InterPro" id="IPR050887">
    <property type="entry name" value="Beta-mannosidase_GH2"/>
</dbReference>
<evidence type="ECO:0000259" key="14">
    <source>
        <dbReference type="Pfam" id="PF17753"/>
    </source>
</evidence>
<proteinExistence type="inferred from homology"/>
<dbReference type="InterPro" id="IPR006102">
    <property type="entry name" value="Ig-like_GH2"/>
</dbReference>
<dbReference type="InterPro" id="IPR041447">
    <property type="entry name" value="Mannosidase_ig"/>
</dbReference>
<dbReference type="InterPro" id="IPR017853">
    <property type="entry name" value="GH"/>
</dbReference>
<gene>
    <name evidence="17" type="ORF">EDD52_11927</name>
</gene>
<dbReference type="Proteomes" id="UP000295696">
    <property type="component" value="Unassembled WGS sequence"/>
</dbReference>
<comment type="caution">
    <text evidence="17">The sequence shown here is derived from an EMBL/GenBank/DDBJ whole genome shotgun (WGS) entry which is preliminary data.</text>
</comment>
<evidence type="ECO:0000313" key="17">
    <source>
        <dbReference type="EMBL" id="TCS59724.1"/>
    </source>
</evidence>
<evidence type="ECO:0000256" key="9">
    <source>
        <dbReference type="ARBA" id="ARBA00023295"/>
    </source>
</evidence>
<evidence type="ECO:0000256" key="6">
    <source>
        <dbReference type="ARBA" id="ARBA00022525"/>
    </source>
</evidence>
<dbReference type="FunFam" id="3.20.20.80:FF:000050">
    <property type="entry name" value="Beta-mannosidase B"/>
    <property type="match status" value="1"/>
</dbReference>
<dbReference type="SUPFAM" id="SSF49785">
    <property type="entry name" value="Galactose-binding domain-like"/>
    <property type="match status" value="1"/>
</dbReference>
<evidence type="ECO:0000256" key="2">
    <source>
        <dbReference type="ARBA" id="ARBA00004613"/>
    </source>
</evidence>
<evidence type="ECO:0000256" key="8">
    <source>
        <dbReference type="ARBA" id="ARBA00023180"/>
    </source>
</evidence>
<dbReference type="PANTHER" id="PTHR43730:SF1">
    <property type="entry name" value="BETA-MANNOSIDASE"/>
    <property type="match status" value="1"/>
</dbReference>
<dbReference type="EMBL" id="SLZU01000019">
    <property type="protein sequence ID" value="TCS59724.1"/>
    <property type="molecule type" value="Genomic_DNA"/>
</dbReference>
<dbReference type="InterPro" id="IPR054593">
    <property type="entry name" value="Beta-mannosidase-like_N2"/>
</dbReference>
<dbReference type="InterPro" id="IPR008979">
    <property type="entry name" value="Galactose-bd-like_sf"/>
</dbReference>
<dbReference type="EC" id="3.2.1.25" evidence="5"/>
<evidence type="ECO:0000259" key="16">
    <source>
        <dbReference type="Pfam" id="PF22666"/>
    </source>
</evidence>
<dbReference type="GO" id="GO:0005975">
    <property type="term" value="P:carbohydrate metabolic process"/>
    <property type="evidence" value="ECO:0007669"/>
    <property type="project" value="InterPro"/>
</dbReference>
<dbReference type="GO" id="GO:0004567">
    <property type="term" value="F:beta-mannosidase activity"/>
    <property type="evidence" value="ECO:0007669"/>
    <property type="project" value="UniProtKB-EC"/>
</dbReference>
<reference evidence="17 18" key="1">
    <citation type="submission" date="2019-03" db="EMBL/GenBank/DDBJ databases">
        <title>Genomic Encyclopedia of Type Strains, Phase IV (KMG-IV): sequencing the most valuable type-strain genomes for metagenomic binning, comparative biology and taxonomic classification.</title>
        <authorList>
            <person name="Goeker M."/>
        </authorList>
    </citation>
    <scope>NUCLEOTIDE SEQUENCE [LARGE SCALE GENOMIC DNA]</scope>
    <source>
        <strain evidence="17 18">DSM 104836</strain>
    </source>
</reference>
<dbReference type="InterPro" id="IPR036156">
    <property type="entry name" value="Beta-gal/glucu_dom_sf"/>
</dbReference>
<dbReference type="Gene3D" id="2.60.40.10">
    <property type="entry name" value="Immunoglobulins"/>
    <property type="match status" value="2"/>
</dbReference>
<evidence type="ECO:0000256" key="1">
    <source>
        <dbReference type="ARBA" id="ARBA00000829"/>
    </source>
</evidence>
<dbReference type="SUPFAM" id="SSF49303">
    <property type="entry name" value="beta-Galactosidase/glucuronidase domain"/>
    <property type="match status" value="2"/>
</dbReference>
<sequence length="816" mass="92106">MNVQTKPQTAPLILDTGWQLSRIGGGEAQEVALPFDVHSALLEAVRIEDPYWRDNEPETDWVHESDWLVACAFTHGPVEGRHTLTLDGVDCHAEVALNGHVIGQLGNRFLRHDLDATEALREGQNRLEIRLLSNSAEAKRRANEAPFPIPHLFWNNRIPHYNFLRKPQCDAGWDWGIALSPLGVYGEVRLHRTDPLRLDDVLVRQHHQGGKVLIEAELHVDVALPVEAEARLVIDGQTVTTVAHLWPGQGRVTLMAEIESPRLWWPAGHGAQEMYDLTVEIGGQTRSLPIGLREIELITDKDDIGHRFAFRVNGQEIFMRGANWIPADALPQRATPEAVDDLLDSALEANMNMLRIWGGGTYEPDWFYRMCSEKGLLVWQDFMFACNLYPAQDRDWLDGVRREARQQIRRLSAHPCMALWCGDNELVGALGWFDEAKADRDRYLALYDRLNHALEEAIADEAPGIPWWPSSPSVGPLNFGDGWHDDTSGDMHFWDVWHSAKDFEHYRTVRPRFCSEFGFQSFPSTRLIESFTEEHDRNVSSKVMDVHQRCRGGNSRIVETIGRYFRFPESFEDMCWLSQIGQGLAMKTAIEFWRSNKPRCMGTLYWQLNDTWPVASWASLEYGGGWKATQYLARRFYAPVMVTAQPDDATGEIVLWAVNDTGADVALRVNARAVRFEGEVTEISTWQAVCPPDRAAEVARLTPGTLAEDAFLHLDWTGAAGSHVGENEYLPKRPKAYDIGTPRITAETGIAADGTPQVTLSTDRPALWVTWDLGGDTVWSDNCLTLLPGRPRVLTAARQRRSHLPDRAPEARSVKG</sequence>
<keyword evidence="9" id="KW-0326">Glycosidase</keyword>
<feature type="domain" description="Glycoside hydrolase family 2 immunoglobulin-like beta-sandwich" evidence="13">
    <location>
        <begin position="199"/>
        <end position="293"/>
    </location>
</feature>
<dbReference type="GO" id="GO:0006516">
    <property type="term" value="P:glycoprotein catabolic process"/>
    <property type="evidence" value="ECO:0007669"/>
    <property type="project" value="TreeGrafter"/>
</dbReference>
<dbReference type="Pfam" id="PF17753">
    <property type="entry name" value="Ig_mannosidase"/>
    <property type="match status" value="1"/>
</dbReference>
<dbReference type="GO" id="GO:0005576">
    <property type="term" value="C:extracellular region"/>
    <property type="evidence" value="ECO:0007669"/>
    <property type="project" value="UniProtKB-SubCell"/>
</dbReference>
<evidence type="ECO:0000256" key="4">
    <source>
        <dbReference type="ARBA" id="ARBA00011738"/>
    </source>
</evidence>
<keyword evidence="6" id="KW-0964">Secreted</keyword>
<dbReference type="Pfam" id="PF22666">
    <property type="entry name" value="Glyco_hydro_2_N2"/>
    <property type="match status" value="1"/>
</dbReference>
<protein>
    <recommendedName>
        <fullName evidence="11">Beta-mannosidase B</fullName>
        <ecNumber evidence="5">3.2.1.25</ecNumber>
    </recommendedName>
    <alternativeName>
        <fullName evidence="12">Mannanase B</fullName>
    </alternativeName>
</protein>
<feature type="domain" description="Beta-mannosidase Ig-fold" evidence="14">
    <location>
        <begin position="751"/>
        <end position="799"/>
    </location>
</feature>
<comment type="pathway">
    <text evidence="3">Glycan metabolism; N-glycan degradation.</text>
</comment>
<comment type="similarity">
    <text evidence="10">Belongs to the glycosyl hydrolase 2 family. Beta-mannosidase B subfamily.</text>
</comment>
<dbReference type="Gene3D" id="3.20.20.80">
    <property type="entry name" value="Glycosidases"/>
    <property type="match status" value="1"/>
</dbReference>
<dbReference type="Pfam" id="PF17786">
    <property type="entry name" value="Mannosidase_ig"/>
    <property type="match status" value="1"/>
</dbReference>
<feature type="domain" description="Mannosidase Ig/CBM-like" evidence="15">
    <location>
        <begin position="652"/>
        <end position="735"/>
    </location>
</feature>
<evidence type="ECO:0000259" key="15">
    <source>
        <dbReference type="Pfam" id="PF17786"/>
    </source>
</evidence>
<evidence type="ECO:0000256" key="12">
    <source>
        <dbReference type="ARBA" id="ARBA00041614"/>
    </source>
</evidence>
<evidence type="ECO:0000256" key="7">
    <source>
        <dbReference type="ARBA" id="ARBA00022801"/>
    </source>
</evidence>
<dbReference type="PANTHER" id="PTHR43730">
    <property type="entry name" value="BETA-MANNOSIDASE"/>
    <property type="match status" value="1"/>
</dbReference>
<evidence type="ECO:0000259" key="13">
    <source>
        <dbReference type="Pfam" id="PF00703"/>
    </source>
</evidence>
<feature type="domain" description="Beta-mannosidase-like galactose-binding" evidence="16">
    <location>
        <begin position="18"/>
        <end position="185"/>
    </location>
</feature>
<comment type="catalytic activity">
    <reaction evidence="1">
        <text>Hydrolysis of terminal, non-reducing beta-D-mannose residues in beta-D-mannosides.</text>
        <dbReference type="EC" id="3.2.1.25"/>
    </reaction>
</comment>
<keyword evidence="7" id="KW-0378">Hydrolase</keyword>
<dbReference type="SUPFAM" id="SSF51445">
    <property type="entry name" value="(Trans)glycosidases"/>
    <property type="match status" value="1"/>
</dbReference>
<dbReference type="AlphaFoldDB" id="A0A4R3J3M8"/>
<dbReference type="RefSeq" id="WP_132247837.1">
    <property type="nucleotide sequence ID" value="NZ_SLZU01000019.1"/>
</dbReference>
<evidence type="ECO:0000256" key="10">
    <source>
        <dbReference type="ARBA" id="ARBA00038429"/>
    </source>
</evidence>
<dbReference type="InterPro" id="IPR041625">
    <property type="entry name" value="Beta-mannosidase_Ig"/>
</dbReference>
<comment type="subcellular location">
    <subcellularLocation>
        <location evidence="2">Secreted</location>
    </subcellularLocation>
</comment>
<dbReference type="Pfam" id="PF00703">
    <property type="entry name" value="Glyco_hydro_2"/>
    <property type="match status" value="1"/>
</dbReference>
<dbReference type="Gene3D" id="2.60.120.260">
    <property type="entry name" value="Galactose-binding domain-like"/>
    <property type="match status" value="1"/>
</dbReference>
<dbReference type="InterPro" id="IPR013783">
    <property type="entry name" value="Ig-like_fold"/>
</dbReference>
<accession>A0A4R3J3M8</accession>
<comment type="subunit">
    <text evidence="4">Homodimer.</text>
</comment>